<dbReference type="EMBL" id="JAULSR010000004">
    <property type="protein sequence ID" value="KAK0621771.1"/>
    <property type="molecule type" value="Genomic_DNA"/>
</dbReference>
<feature type="compositionally biased region" description="Polar residues" evidence="1">
    <location>
        <begin position="442"/>
        <end position="456"/>
    </location>
</feature>
<protein>
    <submittedName>
        <fullName evidence="2">Uncharacterized protein</fullName>
    </submittedName>
</protein>
<dbReference type="Proteomes" id="UP001174934">
    <property type="component" value="Unassembled WGS sequence"/>
</dbReference>
<evidence type="ECO:0000313" key="2">
    <source>
        <dbReference type="EMBL" id="KAK0621771.1"/>
    </source>
</evidence>
<dbReference type="AlphaFoldDB" id="A0AA40C1D2"/>
<reference evidence="2" key="1">
    <citation type="submission" date="2023-06" db="EMBL/GenBank/DDBJ databases">
        <title>Genome-scale phylogeny and comparative genomics of the fungal order Sordariales.</title>
        <authorList>
            <consortium name="Lawrence Berkeley National Laboratory"/>
            <person name="Hensen N."/>
            <person name="Bonometti L."/>
            <person name="Westerberg I."/>
            <person name="Brannstrom I.O."/>
            <person name="Guillou S."/>
            <person name="Cros-Aarteil S."/>
            <person name="Calhoun S."/>
            <person name="Haridas S."/>
            <person name="Kuo A."/>
            <person name="Mondo S."/>
            <person name="Pangilinan J."/>
            <person name="Riley R."/>
            <person name="LaButti K."/>
            <person name="Andreopoulos B."/>
            <person name="Lipzen A."/>
            <person name="Chen C."/>
            <person name="Yanf M."/>
            <person name="Daum C."/>
            <person name="Ng V."/>
            <person name="Clum A."/>
            <person name="Steindorff A."/>
            <person name="Ohm R."/>
            <person name="Martin F."/>
            <person name="Silar P."/>
            <person name="Natvig D."/>
            <person name="Lalanne C."/>
            <person name="Gautier V."/>
            <person name="Ament-velasquez S.L."/>
            <person name="Kruys A."/>
            <person name="Hutchinson M.I."/>
            <person name="Powell A.J."/>
            <person name="Barry K."/>
            <person name="Miller A.N."/>
            <person name="Grigoriev I.V."/>
            <person name="Debuchy R."/>
            <person name="Gladieux P."/>
            <person name="Thoren M.H."/>
            <person name="Johannesson H."/>
        </authorList>
    </citation>
    <scope>NUCLEOTIDE SEQUENCE</scope>
    <source>
        <strain evidence="2">SMH3391-2</strain>
    </source>
</reference>
<feature type="region of interest" description="Disordered" evidence="1">
    <location>
        <begin position="365"/>
        <end position="397"/>
    </location>
</feature>
<comment type="caution">
    <text evidence="2">The sequence shown here is derived from an EMBL/GenBank/DDBJ whole genome shotgun (WGS) entry which is preliminary data.</text>
</comment>
<feature type="region of interest" description="Disordered" evidence="1">
    <location>
        <begin position="442"/>
        <end position="464"/>
    </location>
</feature>
<gene>
    <name evidence="2" type="ORF">B0T17DRAFT_509090</name>
</gene>
<evidence type="ECO:0000256" key="1">
    <source>
        <dbReference type="SAM" id="MobiDB-lite"/>
    </source>
</evidence>
<proteinExistence type="predicted"/>
<feature type="compositionally biased region" description="Polar residues" evidence="1">
    <location>
        <begin position="306"/>
        <end position="325"/>
    </location>
</feature>
<feature type="region of interest" description="Disordered" evidence="1">
    <location>
        <begin position="265"/>
        <end position="327"/>
    </location>
</feature>
<accession>A0AA40C1D2</accession>
<feature type="compositionally biased region" description="Basic residues" evidence="1">
    <location>
        <begin position="294"/>
        <end position="304"/>
    </location>
</feature>
<feature type="compositionally biased region" description="Acidic residues" evidence="1">
    <location>
        <begin position="270"/>
        <end position="289"/>
    </location>
</feature>
<name>A0AA40C1D2_9PEZI</name>
<feature type="compositionally biased region" description="Polar residues" evidence="1">
    <location>
        <begin position="373"/>
        <end position="394"/>
    </location>
</feature>
<keyword evidence="3" id="KW-1185">Reference proteome</keyword>
<sequence>MNSNVPSPDARAREDPWTTDWVRQLNQQRMPANFNFFPHGVADLAGARAAYMQLLDKRDKRNVADASDHPTDAEGQNKLLDQAVAAITDHSRIIDKPQYSEKRGFFDNAQVAHVKSMTNFEVRLASLQLLNSAIEAQSGRVNAGPWSHDVEYREYDTFQERWEDIIEACTICHQCSKGLVADLLRANYSDRIASAPHVEFRKKEGNKKLNYQRGETIAAGRRAKECLRTGEQLTLDQPAKAPEAYQMNMNFHACKKLFTPRKRKARLPDYSEDDADDNNGDDDDDDEEIEPHAKRTPRKKRVAKSQHATPNSLKNAMSSAFSSSPLPRDERAIVNQGAIEYASHNNSSPAEASFSQLHRAGVEMTDDHMSSPHLESSPLQPPRSSALQSQHSIPTTPPMASALPDHGHEVNMFLHNGSTDDWGRPVNRPSDRSYEGYSMFTNDTSLQASPSRPTSISHHDGLTPSPVRSLDFSINGVMLSPILTYSLPEALLASTMEHHFRVSSIPATPISYQYPYLAPAQAEHFVIDDGIEQEPWTEEDLELARLHMGRCKVESLRWMRPVEH</sequence>
<evidence type="ECO:0000313" key="3">
    <source>
        <dbReference type="Proteomes" id="UP001174934"/>
    </source>
</evidence>
<organism evidence="2 3">
    <name type="scientific">Bombardia bombarda</name>
    <dbReference type="NCBI Taxonomy" id="252184"/>
    <lineage>
        <taxon>Eukaryota</taxon>
        <taxon>Fungi</taxon>
        <taxon>Dikarya</taxon>
        <taxon>Ascomycota</taxon>
        <taxon>Pezizomycotina</taxon>
        <taxon>Sordariomycetes</taxon>
        <taxon>Sordariomycetidae</taxon>
        <taxon>Sordariales</taxon>
        <taxon>Lasiosphaeriaceae</taxon>
        <taxon>Bombardia</taxon>
    </lineage>
</organism>